<evidence type="ECO:0000313" key="3">
    <source>
        <dbReference type="Proteomes" id="UP000188320"/>
    </source>
</evidence>
<dbReference type="AlphaFoldDB" id="A0A1R1PH05"/>
<dbReference type="InterPro" id="IPR036305">
    <property type="entry name" value="RGS_sf"/>
</dbReference>
<feature type="compositionally biased region" description="Basic and acidic residues" evidence="1">
    <location>
        <begin position="212"/>
        <end position="231"/>
    </location>
</feature>
<accession>A0A1R1PH05</accession>
<dbReference type="OrthoDB" id="196547at2759"/>
<dbReference type="InterPro" id="IPR044926">
    <property type="entry name" value="RGS_subdomain_2"/>
</dbReference>
<keyword evidence="3" id="KW-1185">Reference proteome</keyword>
<reference evidence="3" key="1">
    <citation type="submission" date="2017-01" db="EMBL/GenBank/DDBJ databases">
        <authorList>
            <person name="Wang Y."/>
            <person name="White M."/>
            <person name="Kvist S."/>
            <person name="Moncalvo J.-M."/>
        </authorList>
    </citation>
    <scope>NUCLEOTIDE SEQUENCE [LARGE SCALE GENOMIC DNA]</scope>
    <source>
        <strain evidence="3">COL-18-3</strain>
    </source>
</reference>
<dbReference type="Proteomes" id="UP000188320">
    <property type="component" value="Unassembled WGS sequence"/>
</dbReference>
<dbReference type="SUPFAM" id="SSF48097">
    <property type="entry name" value="Regulator of G-protein signaling, RGS"/>
    <property type="match status" value="1"/>
</dbReference>
<organism evidence="2 3">
    <name type="scientific">Zancudomyces culisetae</name>
    <name type="common">Gut fungus</name>
    <name type="synonym">Smittium culisetae</name>
    <dbReference type="NCBI Taxonomy" id="1213189"/>
    <lineage>
        <taxon>Eukaryota</taxon>
        <taxon>Fungi</taxon>
        <taxon>Fungi incertae sedis</taxon>
        <taxon>Zoopagomycota</taxon>
        <taxon>Kickxellomycotina</taxon>
        <taxon>Harpellomycetes</taxon>
        <taxon>Harpellales</taxon>
        <taxon>Legeriomycetaceae</taxon>
        <taxon>Zancudomyces</taxon>
    </lineage>
</organism>
<comment type="caution">
    <text evidence="2">The sequence shown here is derived from an EMBL/GenBank/DDBJ whole genome shotgun (WGS) entry which is preliminary data.</text>
</comment>
<dbReference type="EMBL" id="LSSK01001255">
    <property type="protein sequence ID" value="OMH80228.1"/>
    <property type="molecule type" value="Genomic_DNA"/>
</dbReference>
<dbReference type="Gene3D" id="1.10.167.10">
    <property type="entry name" value="Regulator of G-protein Signalling 4, domain 2"/>
    <property type="match status" value="1"/>
</dbReference>
<proteinExistence type="predicted"/>
<gene>
    <name evidence="2" type="ORF">AX774_g6346</name>
</gene>
<name>A0A1R1PH05_ZANCU</name>
<feature type="region of interest" description="Disordered" evidence="1">
    <location>
        <begin position="212"/>
        <end position="232"/>
    </location>
</feature>
<sequence length="254" mass="28870">MSNKTLKSYARLIWSAFVCRAAVLEINITSTMRSKIFEDLSRETVSPGIFQKAQSHSYRLLESALINFIQKPVYQHMLEDVVELAKYPGRREQLLINITAKITIALWKTYGVRVLSKSRKLDVETIMGNERDFTSSDLRTSLEAWAQRFAFTHLQMPLPTYDSAAVTLGFSMLDTHKQKTSPASLNLRGSEPYLGSSVFATTETLTIPTHKIDGSTEQCEKNEKKNTDESGGRWFKKASIPFGSRWLNRFSKKS</sequence>
<protein>
    <submittedName>
        <fullName evidence="2">Uncharacterized protein</fullName>
    </submittedName>
</protein>
<evidence type="ECO:0000313" key="2">
    <source>
        <dbReference type="EMBL" id="OMH80228.1"/>
    </source>
</evidence>
<evidence type="ECO:0000256" key="1">
    <source>
        <dbReference type="SAM" id="MobiDB-lite"/>
    </source>
</evidence>